<evidence type="ECO:0000313" key="4">
    <source>
        <dbReference type="Proteomes" id="UP001064489"/>
    </source>
</evidence>
<dbReference type="PANTHER" id="PTHR12072">
    <property type="entry name" value="CWF19, CELL CYCLE CONTROL PROTEIN"/>
    <property type="match status" value="1"/>
</dbReference>
<evidence type="ECO:0000256" key="1">
    <source>
        <dbReference type="ARBA" id="ARBA00006795"/>
    </source>
</evidence>
<organism evidence="3 4">
    <name type="scientific">Acer negundo</name>
    <name type="common">Box elder</name>
    <dbReference type="NCBI Taxonomy" id="4023"/>
    <lineage>
        <taxon>Eukaryota</taxon>
        <taxon>Viridiplantae</taxon>
        <taxon>Streptophyta</taxon>
        <taxon>Embryophyta</taxon>
        <taxon>Tracheophyta</taxon>
        <taxon>Spermatophyta</taxon>
        <taxon>Magnoliopsida</taxon>
        <taxon>eudicotyledons</taxon>
        <taxon>Gunneridae</taxon>
        <taxon>Pentapetalae</taxon>
        <taxon>rosids</taxon>
        <taxon>malvids</taxon>
        <taxon>Sapindales</taxon>
        <taxon>Sapindaceae</taxon>
        <taxon>Hippocastanoideae</taxon>
        <taxon>Acereae</taxon>
        <taxon>Acer</taxon>
    </lineage>
</organism>
<dbReference type="EMBL" id="JAJSOW010000001">
    <property type="protein sequence ID" value="KAI9200068.1"/>
    <property type="molecule type" value="Genomic_DNA"/>
</dbReference>
<dbReference type="Pfam" id="PF04676">
    <property type="entry name" value="CwfJ_C_2"/>
    <property type="match status" value="1"/>
</dbReference>
<evidence type="ECO:0000259" key="2">
    <source>
        <dbReference type="Pfam" id="PF04676"/>
    </source>
</evidence>
<name>A0AAD5P495_ACENE</name>
<dbReference type="InterPro" id="IPR040194">
    <property type="entry name" value="Cwf19-like"/>
</dbReference>
<gene>
    <name evidence="3" type="ORF">LWI28_002274</name>
</gene>
<dbReference type="PANTHER" id="PTHR12072:SF5">
    <property type="entry name" value="CWF19-LIKE PROTEIN 2"/>
    <property type="match status" value="1"/>
</dbReference>
<keyword evidence="4" id="KW-1185">Reference proteome</keyword>
<proteinExistence type="inferred from homology"/>
<reference evidence="3" key="1">
    <citation type="journal article" date="2022" name="Plant J.">
        <title>Strategies of tolerance reflected in two North American maple genomes.</title>
        <authorList>
            <person name="McEvoy S.L."/>
            <person name="Sezen U.U."/>
            <person name="Trouern-Trend A."/>
            <person name="McMahon S.M."/>
            <person name="Schaberg P.G."/>
            <person name="Yang J."/>
            <person name="Wegrzyn J.L."/>
            <person name="Swenson N.G."/>
        </authorList>
    </citation>
    <scope>NUCLEOTIDE SEQUENCE</scope>
    <source>
        <strain evidence="3">91603</strain>
    </source>
</reference>
<dbReference type="InterPro" id="IPR006767">
    <property type="entry name" value="Cwf19-like_C_dom-2"/>
</dbReference>
<dbReference type="AlphaFoldDB" id="A0AAD5P495"/>
<reference evidence="3" key="2">
    <citation type="submission" date="2023-02" db="EMBL/GenBank/DDBJ databases">
        <authorList>
            <person name="Swenson N.G."/>
            <person name="Wegrzyn J.L."/>
            <person name="Mcevoy S.L."/>
        </authorList>
    </citation>
    <scope>NUCLEOTIDE SEQUENCE</scope>
    <source>
        <strain evidence="3">91603</strain>
        <tissue evidence="3">Leaf</tissue>
    </source>
</reference>
<dbReference type="GO" id="GO:0000398">
    <property type="term" value="P:mRNA splicing, via spliceosome"/>
    <property type="evidence" value="ECO:0007669"/>
    <property type="project" value="TreeGrafter"/>
</dbReference>
<comment type="caution">
    <text evidence="3">The sequence shown here is derived from an EMBL/GenBank/DDBJ whole genome shotgun (WGS) entry which is preliminary data.</text>
</comment>
<evidence type="ECO:0000313" key="3">
    <source>
        <dbReference type="EMBL" id="KAI9200068.1"/>
    </source>
</evidence>
<accession>A0AAD5P495</accession>
<feature type="domain" description="Cwf19-like protein C-terminal" evidence="2">
    <location>
        <begin position="50"/>
        <end position="148"/>
    </location>
</feature>
<protein>
    <recommendedName>
        <fullName evidence="2">Cwf19-like protein C-terminal domain-containing protein</fullName>
    </recommendedName>
</protein>
<dbReference type="GO" id="GO:0071014">
    <property type="term" value="C:post-mRNA release spliceosomal complex"/>
    <property type="evidence" value="ECO:0007669"/>
    <property type="project" value="TreeGrafter"/>
</dbReference>
<dbReference type="Proteomes" id="UP001064489">
    <property type="component" value="Chromosome 9"/>
</dbReference>
<comment type="similarity">
    <text evidence="1">Belongs to the CWF19 family.</text>
</comment>
<sequence length="152" mass="17194">MLEAQSVVLDQAVHKKKDDDGDLHQALSGSINTSFLKEISFQAIDDAEDEWSQHNAKKLIDTSVKGLRGSIPKDFPYFHVEFGLDKGFVNVIDDEKQFKSSFGLNVMRGMLQLPEEDMHRRQRHRVCGGTKAGSDKICSEIGKPFDWTKQLN</sequence>